<evidence type="ECO:0000313" key="2">
    <source>
        <dbReference type="EMBL" id="SDK35234.1"/>
    </source>
</evidence>
<reference evidence="2 3" key="1">
    <citation type="submission" date="2016-10" db="EMBL/GenBank/DDBJ databases">
        <authorList>
            <person name="de Groot N.N."/>
        </authorList>
    </citation>
    <scope>NUCLEOTIDE SEQUENCE [LARGE SCALE GENOMIC DNA]</scope>
    <source>
        <strain evidence="2 3">CGMCC 1.5382</strain>
    </source>
</reference>
<feature type="compositionally biased region" description="Basic and acidic residues" evidence="1">
    <location>
        <begin position="313"/>
        <end position="322"/>
    </location>
</feature>
<dbReference type="STRING" id="386301.SAMN05216282_10577"/>
<feature type="compositionally biased region" description="Basic and acidic residues" evidence="1">
    <location>
        <begin position="14"/>
        <end position="24"/>
    </location>
</feature>
<proteinExistence type="predicted"/>
<name>A0A1G9B7Y8_9MICO</name>
<gene>
    <name evidence="2" type="ORF">SAMN05216282_10577</name>
</gene>
<evidence type="ECO:0008006" key="4">
    <source>
        <dbReference type="Google" id="ProtNLM"/>
    </source>
</evidence>
<feature type="region of interest" description="Disordered" evidence="1">
    <location>
        <begin position="862"/>
        <end position="885"/>
    </location>
</feature>
<dbReference type="AlphaFoldDB" id="A0A1G9B7Y8"/>
<feature type="region of interest" description="Disordered" evidence="1">
    <location>
        <begin position="310"/>
        <end position="333"/>
    </location>
</feature>
<evidence type="ECO:0000256" key="1">
    <source>
        <dbReference type="SAM" id="MobiDB-lite"/>
    </source>
</evidence>
<sequence>MPSDIISRPSTLGDPEKEIQHIPEPRGGFGGIGGNPDSSPSANAPIAQSGNTHALDPGKACFSHEPPILIPPIPPIPPGYANLSPEHATELAASGIPPVIAARHGVYTAERREDLPEWAHWMVDVHGDDVLPALVYPMMEPDGSVTGQVKPRPGTVVDKNGKTIKYISPSGGENSPQLPVIRKVDAPVGVLLVEGVKQALAADAWAPAEWSIYRFCGITGWSRNGRPTAYLEVVEDLDVVIVPDADAATNSRVFDGAVKLGKACKEWTEKVSFTRIEGAGTTGIDDRLGELDGAERRRKRFTRWIARATAKPADSRPKDDTRASSAAARSSVAGRPVVNVGDDRLKVTETLEKILRDTFDGTELFRHGDTLGHLAIDEDGPVIENLTDGAFNRLLSRAAETIKVSDRGIEKHEWPDSNTLKSLVAGYRGYTRVDGVSSVPVVRRDGSIVTETGYDPQTRLFVALSDDIQGLVVPEKPTKADIAEAKRWLLEELLVDERNKPIHGFSGFPFKADADVAHAVAAYLTPLIRKLVPLVPLCVIDGLTSRVGKGLFLECLVRVMTGSPPDLTNLPRDDEQELRKLLTSMLLAGRTFVVFDEAHVINSAVLCQALTAQIWSDRLLGGNKQARLLNVASWYAAGNKVERSGDVANRGYSVRLHTNEPNPQGRANFKHDLNTWVPEHRAELLRSCLILVRAWFADGCPKPTGVPAVLGGFEQWREVVGGILQVAGIKGFLESVEDERLASNFEEQYQRAHVASLADKFGIGVPFTSKQGSMFLVNDADAEAPYGQDGLKDKEDPRALGRCWRSMTDVWYDKLRLVKIGQSHGNVANWIIEQHGSATTLGTAITGAASVAPLTVAAASTKKRIPEESGRPMPVITDIDDEEAA</sequence>
<protein>
    <recommendedName>
        <fullName evidence="4">DUF3854 domain-containing protein</fullName>
    </recommendedName>
</protein>
<dbReference type="Proteomes" id="UP000198701">
    <property type="component" value="Unassembled WGS sequence"/>
</dbReference>
<feature type="compositionally biased region" description="Polar residues" evidence="1">
    <location>
        <begin position="36"/>
        <end position="52"/>
    </location>
</feature>
<feature type="region of interest" description="Disordered" evidence="1">
    <location>
        <begin position="1"/>
        <end position="60"/>
    </location>
</feature>
<organism evidence="2 3">
    <name type="scientific">Cryobacterium psychrotolerans</name>
    <dbReference type="NCBI Taxonomy" id="386301"/>
    <lineage>
        <taxon>Bacteria</taxon>
        <taxon>Bacillati</taxon>
        <taxon>Actinomycetota</taxon>
        <taxon>Actinomycetes</taxon>
        <taxon>Micrococcales</taxon>
        <taxon>Microbacteriaceae</taxon>
        <taxon>Cryobacterium</taxon>
    </lineage>
</organism>
<evidence type="ECO:0000313" key="3">
    <source>
        <dbReference type="Proteomes" id="UP000198701"/>
    </source>
</evidence>
<accession>A0A1G9B7Y8</accession>
<keyword evidence="3" id="KW-1185">Reference proteome</keyword>
<dbReference type="EMBL" id="FNFU01000005">
    <property type="protein sequence ID" value="SDK35234.1"/>
    <property type="molecule type" value="Genomic_DNA"/>
</dbReference>